<dbReference type="Pfam" id="PF01535">
    <property type="entry name" value="PPR"/>
    <property type="match status" value="4"/>
</dbReference>
<dbReference type="GO" id="GO:0009451">
    <property type="term" value="P:RNA modification"/>
    <property type="evidence" value="ECO:0007669"/>
    <property type="project" value="InterPro"/>
</dbReference>
<dbReference type="Gene3D" id="1.25.40.10">
    <property type="entry name" value="Tetratricopeptide repeat domain"/>
    <property type="match status" value="4"/>
</dbReference>
<dbReference type="FunFam" id="1.25.40.10:FF:001060">
    <property type="entry name" value="Os05g0572900 protein"/>
    <property type="match status" value="1"/>
</dbReference>
<dbReference type="PROSITE" id="PS51375">
    <property type="entry name" value="PPR"/>
    <property type="match status" value="5"/>
</dbReference>
<dbReference type="InterPro" id="IPR046848">
    <property type="entry name" value="E_motif"/>
</dbReference>
<dbReference type="Pfam" id="PF14432">
    <property type="entry name" value="DYW_deaminase"/>
    <property type="match status" value="1"/>
</dbReference>
<reference evidence="5" key="1">
    <citation type="submission" date="2017-07" db="EMBL/GenBank/DDBJ databases">
        <title>Taro Niue Genome Assembly and Annotation.</title>
        <authorList>
            <person name="Atibalentja N."/>
            <person name="Keating K."/>
            <person name="Fields C.J."/>
        </authorList>
    </citation>
    <scope>NUCLEOTIDE SEQUENCE</scope>
    <source>
        <strain evidence="5">Niue_2</strain>
        <tissue evidence="5">Leaf</tissue>
    </source>
</reference>
<dbReference type="PANTHER" id="PTHR47926">
    <property type="entry name" value="PENTATRICOPEPTIDE REPEAT-CONTAINING PROTEIN"/>
    <property type="match status" value="1"/>
</dbReference>
<feature type="signal peptide" evidence="3">
    <location>
        <begin position="1"/>
        <end position="17"/>
    </location>
</feature>
<dbReference type="AlphaFoldDB" id="A0A843UA22"/>
<feature type="repeat" description="PPR" evidence="2">
    <location>
        <begin position="305"/>
        <end position="339"/>
    </location>
</feature>
<evidence type="ECO:0000256" key="2">
    <source>
        <dbReference type="PROSITE-ProRule" id="PRU00708"/>
    </source>
</evidence>
<feature type="repeat" description="PPR" evidence="2">
    <location>
        <begin position="406"/>
        <end position="440"/>
    </location>
</feature>
<evidence type="ECO:0000313" key="6">
    <source>
        <dbReference type="Proteomes" id="UP000652761"/>
    </source>
</evidence>
<sequence>MIPWRGASALRLLRTAAAPCPLVLEPAAQRLLPPSVEETLAHLKALTDSRDLNAGRAIHARLVRSLRLDVLPVNTLINLYSKCCRTDLARYLFDGLPAKNVVSYSALMAGYRDAGLPSEALEVFWRMEDCGRSPVSPNEFVFTTALACCSDLKVLRVGEQCHARVLKSGLGPFPYVQNALLCMYLTCSGVEDASGFFYDEASFDVYSCNSMINGFLEHGHLGEALDVLGYILKDVEAWDHVTYLAVLGLSAGLKDSNLGSQIHGQVVRRGMNMNIFVGNCIVDMYGKCGEISSAQSAFRELPLRNVVSWTAIMAACTQNGLFEEALGLCSEMDASGVRPNEYTYAIMLNSCASLSALRHGDALNAHAEKSGLRQHLIVQNALINMYVRSGCIWEARRLFDAMLLRDIVSWNSMISGYSHHGLGREALEVFHYMLMEGVQPTPVTFVGVLSACGHLGLVDDGFYYLNHMMKEMGISPTVEHYTCLVGLLCRVGRLEEANSFMRTTDTRWDVIAWRTFLSACHVHKKYSLGKQVAEHILEFYPDDVGTYVLLSNMHAKTKRWDGVAEIRRLMRGRHIKKEPGISWIQVKGETHVFISYDKKHPKMDQIYAKLKDLLAQIRVMGYVPDIDNVLHDVEDEQKEECVSYHSEKLAVTFGIISMPSAAPIHVIKNLRICDDCHTAIKLIAFVAARKIVVRDANRFHCFENGKCSCGDYW</sequence>
<dbReference type="NCBIfam" id="TIGR00756">
    <property type="entry name" value="PPR"/>
    <property type="match status" value="4"/>
</dbReference>
<protein>
    <recommendedName>
        <fullName evidence="4">DYW domain-containing protein</fullName>
    </recommendedName>
</protein>
<feature type="chain" id="PRO_5032491062" description="DYW domain-containing protein" evidence="3">
    <location>
        <begin position="18"/>
        <end position="713"/>
    </location>
</feature>
<keyword evidence="6" id="KW-1185">Reference proteome</keyword>
<feature type="repeat" description="PPR" evidence="2">
    <location>
        <begin position="204"/>
        <end position="234"/>
    </location>
</feature>
<evidence type="ECO:0000313" key="5">
    <source>
        <dbReference type="EMBL" id="MQL80325.1"/>
    </source>
</evidence>
<keyword evidence="1" id="KW-0677">Repeat</keyword>
<comment type="caution">
    <text evidence="5">The sequence shown here is derived from an EMBL/GenBank/DDBJ whole genome shotgun (WGS) entry which is preliminary data.</text>
</comment>
<dbReference type="PANTHER" id="PTHR47926:SF385">
    <property type="entry name" value="DYW DOMAIN-CONTAINING PROTEIN"/>
    <property type="match status" value="1"/>
</dbReference>
<feature type="domain" description="DYW" evidence="4">
    <location>
        <begin position="621"/>
        <end position="713"/>
    </location>
</feature>
<dbReference type="InterPro" id="IPR032867">
    <property type="entry name" value="DYW_dom"/>
</dbReference>
<feature type="repeat" description="PPR" evidence="2">
    <location>
        <begin position="100"/>
        <end position="134"/>
    </location>
</feature>
<dbReference type="FunFam" id="1.25.40.10:FF:000031">
    <property type="entry name" value="Pentatricopeptide repeat-containing protein mitochondrial"/>
    <property type="match status" value="1"/>
</dbReference>
<keyword evidence="3" id="KW-0732">Signal</keyword>
<gene>
    <name evidence="5" type="ORF">Taro_012752</name>
</gene>
<dbReference type="InterPro" id="IPR046960">
    <property type="entry name" value="PPR_At4g14850-like_plant"/>
</dbReference>
<name>A0A843UA22_COLES</name>
<dbReference type="OrthoDB" id="724816at2759"/>
<dbReference type="GO" id="GO:0003723">
    <property type="term" value="F:RNA binding"/>
    <property type="evidence" value="ECO:0007669"/>
    <property type="project" value="InterPro"/>
</dbReference>
<dbReference type="GO" id="GO:0008270">
    <property type="term" value="F:zinc ion binding"/>
    <property type="evidence" value="ECO:0007669"/>
    <property type="project" value="InterPro"/>
</dbReference>
<dbReference type="InterPro" id="IPR002885">
    <property type="entry name" value="PPR_rpt"/>
</dbReference>
<dbReference type="Pfam" id="PF20431">
    <property type="entry name" value="E_motif"/>
    <property type="match status" value="1"/>
</dbReference>
<evidence type="ECO:0000259" key="4">
    <source>
        <dbReference type="Pfam" id="PF14432"/>
    </source>
</evidence>
<proteinExistence type="predicted"/>
<dbReference type="InterPro" id="IPR011990">
    <property type="entry name" value="TPR-like_helical_dom_sf"/>
</dbReference>
<feature type="repeat" description="PPR" evidence="2">
    <location>
        <begin position="441"/>
        <end position="476"/>
    </location>
</feature>
<organism evidence="5 6">
    <name type="scientific">Colocasia esculenta</name>
    <name type="common">Wild taro</name>
    <name type="synonym">Arum esculentum</name>
    <dbReference type="NCBI Taxonomy" id="4460"/>
    <lineage>
        <taxon>Eukaryota</taxon>
        <taxon>Viridiplantae</taxon>
        <taxon>Streptophyta</taxon>
        <taxon>Embryophyta</taxon>
        <taxon>Tracheophyta</taxon>
        <taxon>Spermatophyta</taxon>
        <taxon>Magnoliopsida</taxon>
        <taxon>Liliopsida</taxon>
        <taxon>Araceae</taxon>
        <taxon>Aroideae</taxon>
        <taxon>Colocasieae</taxon>
        <taxon>Colocasia</taxon>
    </lineage>
</organism>
<dbReference type="Proteomes" id="UP000652761">
    <property type="component" value="Unassembled WGS sequence"/>
</dbReference>
<dbReference type="SMR" id="A0A843UA22"/>
<dbReference type="Pfam" id="PF13041">
    <property type="entry name" value="PPR_2"/>
    <property type="match status" value="2"/>
</dbReference>
<dbReference type="FunFam" id="1.25.40.10:FF:000227">
    <property type="entry name" value="Pentatricopeptide repeat-containing protein At3g13880"/>
    <property type="match status" value="1"/>
</dbReference>
<evidence type="ECO:0000256" key="3">
    <source>
        <dbReference type="SAM" id="SignalP"/>
    </source>
</evidence>
<dbReference type="EMBL" id="NMUH01000501">
    <property type="protein sequence ID" value="MQL80325.1"/>
    <property type="molecule type" value="Genomic_DNA"/>
</dbReference>
<accession>A0A843UA22</accession>
<evidence type="ECO:0000256" key="1">
    <source>
        <dbReference type="ARBA" id="ARBA00022737"/>
    </source>
</evidence>